<dbReference type="PANTHER" id="PTHR31019">
    <property type="entry name" value="SMALL INTEGRAL MEMBRANE PROTEIN 14"/>
    <property type="match status" value="1"/>
</dbReference>
<dbReference type="Pfam" id="PF11027">
    <property type="entry name" value="DUF2615"/>
    <property type="match status" value="1"/>
</dbReference>
<feature type="transmembrane region" description="Helical" evidence="3">
    <location>
        <begin position="49"/>
        <end position="67"/>
    </location>
</feature>
<proteinExistence type="predicted"/>
<dbReference type="OrthoDB" id="10054061at2759"/>
<gene>
    <name evidence="4" type="ORF">NEZAVI_LOCUS12040</name>
</gene>
<keyword evidence="3" id="KW-0472">Membrane</keyword>
<name>A0A9P0HK76_NEZVI</name>
<keyword evidence="5" id="KW-1185">Reference proteome</keyword>
<dbReference type="InterPro" id="IPR020309">
    <property type="entry name" value="Smim-14"/>
</dbReference>
<evidence type="ECO:0000313" key="4">
    <source>
        <dbReference type="EMBL" id="CAH1403430.1"/>
    </source>
</evidence>
<evidence type="ECO:0000313" key="5">
    <source>
        <dbReference type="Proteomes" id="UP001152798"/>
    </source>
</evidence>
<evidence type="ECO:0000256" key="3">
    <source>
        <dbReference type="SAM" id="Phobius"/>
    </source>
</evidence>
<protein>
    <recommendedName>
        <fullName evidence="1">Small integral membrane protein 14</fullName>
    </recommendedName>
</protein>
<dbReference type="Proteomes" id="UP001152798">
    <property type="component" value="Chromosome 5"/>
</dbReference>
<reference evidence="4" key="1">
    <citation type="submission" date="2022-01" db="EMBL/GenBank/DDBJ databases">
        <authorList>
            <person name="King R."/>
        </authorList>
    </citation>
    <scope>NUCLEOTIDE SEQUENCE</scope>
</reference>
<dbReference type="PANTHER" id="PTHR31019:SF1">
    <property type="entry name" value="SMALL INTEGRAL MEMBRANE PROTEIN 14"/>
    <property type="match status" value="1"/>
</dbReference>
<keyword evidence="3" id="KW-0812">Transmembrane</keyword>
<evidence type="ECO:0000256" key="2">
    <source>
        <dbReference type="SAM" id="MobiDB-lite"/>
    </source>
</evidence>
<dbReference type="AlphaFoldDB" id="A0A9P0HK76"/>
<dbReference type="GO" id="GO:0005783">
    <property type="term" value="C:endoplasmic reticulum"/>
    <property type="evidence" value="ECO:0007669"/>
    <property type="project" value="TreeGrafter"/>
</dbReference>
<sequence length="99" mass="11409">MSDDGMDLCENIWSHEMAMRRLLLLLRQSQSQCNDIECFQPNQPRNDDGFMMMTICWMVVAFLLYFMRPSSIRNREKDVKPNNSGNGNGDEPPASPHAL</sequence>
<organism evidence="4 5">
    <name type="scientific">Nezara viridula</name>
    <name type="common">Southern green stink bug</name>
    <name type="synonym">Cimex viridulus</name>
    <dbReference type="NCBI Taxonomy" id="85310"/>
    <lineage>
        <taxon>Eukaryota</taxon>
        <taxon>Metazoa</taxon>
        <taxon>Ecdysozoa</taxon>
        <taxon>Arthropoda</taxon>
        <taxon>Hexapoda</taxon>
        <taxon>Insecta</taxon>
        <taxon>Pterygota</taxon>
        <taxon>Neoptera</taxon>
        <taxon>Paraneoptera</taxon>
        <taxon>Hemiptera</taxon>
        <taxon>Heteroptera</taxon>
        <taxon>Panheteroptera</taxon>
        <taxon>Pentatomomorpha</taxon>
        <taxon>Pentatomoidea</taxon>
        <taxon>Pentatomidae</taxon>
        <taxon>Pentatominae</taxon>
        <taxon>Nezara</taxon>
    </lineage>
</organism>
<accession>A0A9P0HK76</accession>
<evidence type="ECO:0000256" key="1">
    <source>
        <dbReference type="ARBA" id="ARBA00017902"/>
    </source>
</evidence>
<keyword evidence="3" id="KW-1133">Transmembrane helix</keyword>
<dbReference type="EMBL" id="OV725081">
    <property type="protein sequence ID" value="CAH1403430.1"/>
    <property type="molecule type" value="Genomic_DNA"/>
</dbReference>
<feature type="region of interest" description="Disordered" evidence="2">
    <location>
        <begin position="75"/>
        <end position="99"/>
    </location>
</feature>